<proteinExistence type="predicted"/>
<dbReference type="EMBL" id="BGPR01005062">
    <property type="protein sequence ID" value="GBN06413.1"/>
    <property type="molecule type" value="Genomic_DNA"/>
</dbReference>
<evidence type="ECO:0000313" key="1">
    <source>
        <dbReference type="EMBL" id="GBN06413.1"/>
    </source>
</evidence>
<reference evidence="1 2" key="1">
    <citation type="journal article" date="2019" name="Sci. Rep.">
        <title>Orb-weaving spider Araneus ventricosus genome elucidates the spidroin gene catalogue.</title>
        <authorList>
            <person name="Kono N."/>
            <person name="Nakamura H."/>
            <person name="Ohtoshi R."/>
            <person name="Moran D.A.P."/>
            <person name="Shinohara A."/>
            <person name="Yoshida Y."/>
            <person name="Fujiwara M."/>
            <person name="Mori M."/>
            <person name="Tomita M."/>
            <person name="Arakawa K."/>
        </authorList>
    </citation>
    <scope>NUCLEOTIDE SEQUENCE [LARGE SCALE GENOMIC DNA]</scope>
</reference>
<sequence>MIARVLDVEGTRTLASILPSSGQASTLRTLEWVGTRSILDQNRAKLEDREMDKLETLERVESIGPVDDSVVCNIP</sequence>
<dbReference type="Proteomes" id="UP000499080">
    <property type="component" value="Unassembled WGS sequence"/>
</dbReference>
<protein>
    <submittedName>
        <fullName evidence="1">Uncharacterized protein</fullName>
    </submittedName>
</protein>
<comment type="caution">
    <text evidence="1">The sequence shown here is derived from an EMBL/GenBank/DDBJ whole genome shotgun (WGS) entry which is preliminary data.</text>
</comment>
<gene>
    <name evidence="1" type="ORF">AVEN_190723_1</name>
</gene>
<organism evidence="1 2">
    <name type="scientific">Araneus ventricosus</name>
    <name type="common">Orbweaver spider</name>
    <name type="synonym">Epeira ventricosa</name>
    <dbReference type="NCBI Taxonomy" id="182803"/>
    <lineage>
        <taxon>Eukaryota</taxon>
        <taxon>Metazoa</taxon>
        <taxon>Ecdysozoa</taxon>
        <taxon>Arthropoda</taxon>
        <taxon>Chelicerata</taxon>
        <taxon>Arachnida</taxon>
        <taxon>Araneae</taxon>
        <taxon>Araneomorphae</taxon>
        <taxon>Entelegynae</taxon>
        <taxon>Araneoidea</taxon>
        <taxon>Araneidae</taxon>
        <taxon>Araneus</taxon>
    </lineage>
</organism>
<dbReference type="AlphaFoldDB" id="A0A4Y2KY24"/>
<name>A0A4Y2KY24_ARAVE</name>
<evidence type="ECO:0000313" key="2">
    <source>
        <dbReference type="Proteomes" id="UP000499080"/>
    </source>
</evidence>
<keyword evidence="2" id="KW-1185">Reference proteome</keyword>
<accession>A0A4Y2KY24</accession>